<keyword evidence="5 8" id="KW-1133">Transmembrane helix</keyword>
<dbReference type="GO" id="GO:0015031">
    <property type="term" value="P:protein transport"/>
    <property type="evidence" value="ECO:0007669"/>
    <property type="project" value="UniProtKB-KW"/>
</dbReference>
<comment type="caution">
    <text evidence="10">The sequence shown here is derived from an EMBL/GenBank/DDBJ whole genome shotgun (WGS) entry which is preliminary data.</text>
</comment>
<protein>
    <recommendedName>
        <fullName evidence="9">SecDF P1 head subdomain domain-containing protein</fullName>
    </recommendedName>
</protein>
<organism evidence="10">
    <name type="scientific">marine sediment metagenome</name>
    <dbReference type="NCBI Taxonomy" id="412755"/>
    <lineage>
        <taxon>unclassified sequences</taxon>
        <taxon>metagenomes</taxon>
        <taxon>ecological metagenomes</taxon>
    </lineage>
</organism>
<evidence type="ECO:0000256" key="1">
    <source>
        <dbReference type="ARBA" id="ARBA00022448"/>
    </source>
</evidence>
<keyword evidence="4" id="KW-0653">Protein transport</keyword>
<feature type="transmembrane region" description="Helical" evidence="8">
    <location>
        <begin position="72"/>
        <end position="90"/>
    </location>
</feature>
<evidence type="ECO:0000256" key="4">
    <source>
        <dbReference type="ARBA" id="ARBA00022927"/>
    </source>
</evidence>
<sequence length="100" mass="10693">MAIFLDDELISAPTVQSEIKDGKAIITGDFELDEAKKFALQLNAGALPVPVKIIEQRNIGATLGEDSVKKSLLAGAVGLFLVALFMIFYYRLPGIIAAIA</sequence>
<dbReference type="EMBL" id="BART01009524">
    <property type="protein sequence ID" value="GAG77507.1"/>
    <property type="molecule type" value="Genomic_DNA"/>
</dbReference>
<evidence type="ECO:0000259" key="9">
    <source>
        <dbReference type="Pfam" id="PF22599"/>
    </source>
</evidence>
<dbReference type="GO" id="GO:0005886">
    <property type="term" value="C:plasma membrane"/>
    <property type="evidence" value="ECO:0007669"/>
    <property type="project" value="TreeGrafter"/>
</dbReference>
<proteinExistence type="predicted"/>
<keyword evidence="1" id="KW-0813">Transport</keyword>
<dbReference type="InterPro" id="IPR022813">
    <property type="entry name" value="SecD/SecF_arch_bac"/>
</dbReference>
<keyword evidence="7 8" id="KW-0472">Membrane</keyword>
<dbReference type="Pfam" id="PF22599">
    <property type="entry name" value="SecDF_P1_head"/>
    <property type="match status" value="1"/>
</dbReference>
<feature type="non-terminal residue" evidence="10">
    <location>
        <position position="100"/>
    </location>
</feature>
<evidence type="ECO:0000256" key="8">
    <source>
        <dbReference type="SAM" id="Phobius"/>
    </source>
</evidence>
<evidence type="ECO:0000256" key="2">
    <source>
        <dbReference type="ARBA" id="ARBA00022475"/>
    </source>
</evidence>
<dbReference type="SUPFAM" id="SSF82866">
    <property type="entry name" value="Multidrug efflux transporter AcrB transmembrane domain"/>
    <property type="match status" value="1"/>
</dbReference>
<dbReference type="PANTHER" id="PTHR30081">
    <property type="entry name" value="PROTEIN-EXPORT MEMBRANE PROTEIN SEC"/>
    <property type="match status" value="1"/>
</dbReference>
<keyword evidence="2" id="KW-1003">Cell membrane</keyword>
<evidence type="ECO:0000256" key="6">
    <source>
        <dbReference type="ARBA" id="ARBA00023010"/>
    </source>
</evidence>
<keyword evidence="3 8" id="KW-0812">Transmembrane</keyword>
<reference evidence="10" key="1">
    <citation type="journal article" date="2014" name="Front. Microbiol.">
        <title>High frequency of phylogenetically diverse reductive dehalogenase-homologous genes in deep subseafloor sedimentary metagenomes.</title>
        <authorList>
            <person name="Kawai M."/>
            <person name="Futagami T."/>
            <person name="Toyoda A."/>
            <person name="Takaki Y."/>
            <person name="Nishi S."/>
            <person name="Hori S."/>
            <person name="Arai W."/>
            <person name="Tsubouchi T."/>
            <person name="Morono Y."/>
            <person name="Uchiyama I."/>
            <person name="Ito T."/>
            <person name="Fujiyama A."/>
            <person name="Inagaki F."/>
            <person name="Takami H."/>
        </authorList>
    </citation>
    <scope>NUCLEOTIDE SEQUENCE</scope>
    <source>
        <strain evidence="10">Expedition CK06-06</strain>
    </source>
</reference>
<evidence type="ECO:0000256" key="3">
    <source>
        <dbReference type="ARBA" id="ARBA00022692"/>
    </source>
</evidence>
<evidence type="ECO:0000256" key="7">
    <source>
        <dbReference type="ARBA" id="ARBA00023136"/>
    </source>
</evidence>
<feature type="domain" description="SecDF P1 head subdomain" evidence="9">
    <location>
        <begin position="1"/>
        <end position="49"/>
    </location>
</feature>
<dbReference type="PANTHER" id="PTHR30081:SF1">
    <property type="entry name" value="PROTEIN TRANSLOCASE SUBUNIT SECD"/>
    <property type="match status" value="1"/>
</dbReference>
<dbReference type="Gene3D" id="3.30.1360.200">
    <property type="match status" value="1"/>
</dbReference>
<accession>X1B894</accession>
<keyword evidence="6" id="KW-0811">Translocation</keyword>
<evidence type="ECO:0000313" key="10">
    <source>
        <dbReference type="EMBL" id="GAG77507.1"/>
    </source>
</evidence>
<gene>
    <name evidence="10" type="ORF">S01H4_21078</name>
</gene>
<dbReference type="AlphaFoldDB" id="X1B894"/>
<dbReference type="InterPro" id="IPR054384">
    <property type="entry name" value="SecDF_P1_head"/>
</dbReference>
<evidence type="ECO:0000256" key="5">
    <source>
        <dbReference type="ARBA" id="ARBA00022989"/>
    </source>
</evidence>
<name>X1B894_9ZZZZ</name>